<evidence type="ECO:0000259" key="1">
    <source>
        <dbReference type="Pfam" id="PF10547"/>
    </source>
</evidence>
<dbReference type="RefSeq" id="WP_100520510.1">
    <property type="nucleotide sequence ID" value="NZ_QXBN01000023.1"/>
</dbReference>
<name>A0ABD7HIM1_9MYCO</name>
<proteinExistence type="predicted"/>
<feature type="domain" description="Antirepressor protein ant N-terminal" evidence="1">
    <location>
        <begin position="11"/>
        <end position="116"/>
    </location>
</feature>
<accession>A0ABD7HIM1</accession>
<protein>
    <submittedName>
        <fullName evidence="2">Phage antirepressor</fullName>
    </submittedName>
</protein>
<gene>
    <name evidence="2" type="ORF">D2E76_23110</name>
</gene>
<reference evidence="2 3" key="1">
    <citation type="submission" date="2018-08" db="EMBL/GenBank/DDBJ databases">
        <title>Linezolid Resistance in Mycobacterium abscessus: MIC Distribution and Comprehensive Investigation of Resistance Mechanisms.</title>
        <authorList>
            <person name="Ye M."/>
            <person name="Xu L."/>
            <person name="Zou Y."/>
            <person name="Li B."/>
            <person name="Guo Q."/>
            <person name="Zhang Y."/>
            <person name="Zhan M."/>
            <person name="Xu B."/>
            <person name="Yu F."/>
            <person name="Zhang Z."/>
            <person name="Chu H."/>
        </authorList>
    </citation>
    <scope>NUCLEOTIDE SEQUENCE [LARGE SCALE GENOMIC DNA]</scope>
    <source>
        <strain evidence="2 3">G143</strain>
    </source>
</reference>
<dbReference type="PRINTS" id="PR01994">
    <property type="entry name" value="ANTIREPRESSR"/>
</dbReference>
<dbReference type="AlphaFoldDB" id="A0ABD7HIM1"/>
<evidence type="ECO:0000313" key="2">
    <source>
        <dbReference type="EMBL" id="RIT32703.1"/>
    </source>
</evidence>
<dbReference type="InterPro" id="IPR018875">
    <property type="entry name" value="Antirepressor_Ant_N"/>
</dbReference>
<evidence type="ECO:0000313" key="3">
    <source>
        <dbReference type="Proteomes" id="UP000284557"/>
    </source>
</evidence>
<organism evidence="2 3">
    <name type="scientific">Mycobacteroides abscessus</name>
    <dbReference type="NCBI Taxonomy" id="36809"/>
    <lineage>
        <taxon>Bacteria</taxon>
        <taxon>Bacillati</taxon>
        <taxon>Actinomycetota</taxon>
        <taxon>Actinomycetes</taxon>
        <taxon>Mycobacteriales</taxon>
        <taxon>Mycobacteriaceae</taxon>
        <taxon>Mycobacteroides</taxon>
    </lineage>
</organism>
<dbReference type="Pfam" id="PF10547">
    <property type="entry name" value="P22_AR_N"/>
    <property type="match status" value="1"/>
</dbReference>
<dbReference type="EMBL" id="QXBN01000023">
    <property type="protein sequence ID" value="RIT32703.1"/>
    <property type="molecule type" value="Genomic_DNA"/>
</dbReference>
<comment type="caution">
    <text evidence="2">The sequence shown here is derived from an EMBL/GenBank/DDBJ whole genome shotgun (WGS) entry which is preliminary data.</text>
</comment>
<dbReference type="Proteomes" id="UP000284557">
    <property type="component" value="Unassembled WGS sequence"/>
</dbReference>
<sequence length="256" mass="28090">MSADLSAIAVRGTDRAIMAASIDMVSLRHTCEAIGLAVDSQRRKLRSRSWATVTQEVSVAEDGKPREMTMIDRRTLTMWLATIDENRVSDEARPVLIAFQAGAADALDAYFHEGGAINPNATEDQLARVIGHAREQMEVLQLARGVIDPKHLEAKARIVLARALGEAPEIAPRDMPLYVYDYLKSKGLGDSLVEAKASGFGKRLKALYIVEHDRAPITHPQSLSGGRVAQVCSYTEADRPLFDKVWARHYANVVAA</sequence>